<dbReference type="NCBIfam" id="TIGR00329">
    <property type="entry name" value="gcp_kae1"/>
    <property type="match status" value="1"/>
</dbReference>
<feature type="binding site" evidence="8">
    <location>
        <position position="242"/>
    </location>
    <ligand>
        <name>substrate</name>
    </ligand>
</feature>
<feature type="binding site" evidence="8">
    <location>
        <position position="338"/>
    </location>
    <ligand>
        <name>substrate</name>
    </ligand>
</feature>
<dbReference type="AlphaFoldDB" id="A0A1G2SC93"/>
<feature type="binding site" evidence="8">
    <location>
        <position position="161"/>
    </location>
    <ligand>
        <name>Fe cation</name>
        <dbReference type="ChEBI" id="CHEBI:24875"/>
    </ligand>
</feature>
<keyword evidence="5 8" id="KW-0408">Iron</keyword>
<name>A0A1G2SC93_9BACT</name>
<evidence type="ECO:0000256" key="6">
    <source>
        <dbReference type="ARBA" id="ARBA00023315"/>
    </source>
</evidence>
<sequence length="398" mass="43344">MRILAIETSCDETGISILETRTTAEGISRGAHIKVLANELLTQSSIHASYGGVFPTIARREHAKSIVPLIAHALTKANLHRPLKKARVLLPKEFRALEKIFHKEPELFATFQKELLALKIPKIDAIAVTAGPGLEPALWVGINTAQALGVLWNIPVIPVNHMEGHIVASLLEPTKTKTSATSYHIVPIYYPALALLISGGHTELVLIPRKGMYKILGQTRDDAVGEAFDKVARMLGLTYPGGPEISKLAEKAPHTTVPRFPLPRPMLKSGDFDFSFAGLKTAVLYTLKNIINPTEEDKACIAKEFEDSATEVLVTKTLAAAKKYHVGEIILGGGVTANKKIRDTFQSTIAKELPNIKLFIPNRDLSTDNGLMIGIAGLLRTKTSKNIRADGTLRLAKK</sequence>
<dbReference type="PANTHER" id="PTHR11735:SF6">
    <property type="entry name" value="TRNA N6-ADENOSINE THREONYLCARBAMOYLTRANSFERASE, MITOCHONDRIAL"/>
    <property type="match status" value="1"/>
</dbReference>
<comment type="function">
    <text evidence="8">Required for the formation of a threonylcarbamoyl group on adenosine at position 37 (t(6)A37) in tRNAs that read codons beginning with adenine. Is involved in the transfer of the threonylcarbamoyl moiety of threonylcarbamoyl-AMP (TC-AMP) to the N6 group of A37, together with TsaE and TsaB. TsaD likely plays a direct catalytic role in this reaction.</text>
</comment>
<dbReference type="GO" id="GO:0005506">
    <property type="term" value="F:iron ion binding"/>
    <property type="evidence" value="ECO:0007669"/>
    <property type="project" value="UniProtKB-UniRule"/>
</dbReference>
<feature type="domain" description="Gcp-like" evidence="9">
    <location>
        <begin position="34"/>
        <end position="80"/>
    </location>
</feature>
<dbReference type="HAMAP" id="MF_01445">
    <property type="entry name" value="TsaD"/>
    <property type="match status" value="1"/>
</dbReference>
<gene>
    <name evidence="8" type="primary">tsaD</name>
    <name evidence="10" type="ORF">A3B07_01865</name>
</gene>
<organism evidence="10 11">
    <name type="scientific">Candidatus Yonathbacteria bacterium RIFCSPLOWO2_01_FULL_43_27</name>
    <dbReference type="NCBI Taxonomy" id="1802726"/>
    <lineage>
        <taxon>Bacteria</taxon>
        <taxon>Candidatus Yonathiibacteriota</taxon>
    </lineage>
</organism>
<dbReference type="GO" id="GO:0002949">
    <property type="term" value="P:tRNA threonylcarbamoyladenosine modification"/>
    <property type="evidence" value="ECO:0007669"/>
    <property type="project" value="UniProtKB-UniRule"/>
</dbReference>
<dbReference type="InterPro" id="IPR022450">
    <property type="entry name" value="TsaD"/>
</dbReference>
<evidence type="ECO:0000256" key="4">
    <source>
        <dbReference type="ARBA" id="ARBA00022723"/>
    </source>
</evidence>
<dbReference type="PANTHER" id="PTHR11735">
    <property type="entry name" value="TRNA N6-ADENOSINE THREONYLCARBAMOYLTRANSFERASE"/>
    <property type="match status" value="1"/>
</dbReference>
<feature type="binding site" evidence="8">
    <location>
        <position position="368"/>
    </location>
    <ligand>
        <name>Fe cation</name>
        <dbReference type="ChEBI" id="CHEBI:24875"/>
    </ligand>
</feature>
<comment type="caution">
    <text evidence="10">The sequence shown here is derived from an EMBL/GenBank/DDBJ whole genome shotgun (WGS) entry which is preliminary data.</text>
</comment>
<dbReference type="GO" id="GO:0061711">
    <property type="term" value="F:tRNA N(6)-L-threonylcarbamoyladenine synthase activity"/>
    <property type="evidence" value="ECO:0007669"/>
    <property type="project" value="UniProtKB-EC"/>
</dbReference>
<dbReference type="FunFam" id="3.30.420.40:FF:000040">
    <property type="entry name" value="tRNA N6-adenosine threonylcarbamoyltransferase"/>
    <property type="match status" value="1"/>
</dbReference>
<evidence type="ECO:0000256" key="5">
    <source>
        <dbReference type="ARBA" id="ARBA00023004"/>
    </source>
</evidence>
<dbReference type="EC" id="2.3.1.234" evidence="8"/>
<dbReference type="InterPro" id="IPR000905">
    <property type="entry name" value="Gcp-like_dom"/>
</dbReference>
<dbReference type="Pfam" id="PF00814">
    <property type="entry name" value="TsaD"/>
    <property type="match status" value="2"/>
</dbReference>
<evidence type="ECO:0000259" key="9">
    <source>
        <dbReference type="Pfam" id="PF00814"/>
    </source>
</evidence>
<dbReference type="Gene3D" id="3.30.420.40">
    <property type="match status" value="3"/>
</dbReference>
<comment type="caution">
    <text evidence="8">Lacks conserved residue(s) required for the propagation of feature annotation.</text>
</comment>
<evidence type="ECO:0000256" key="7">
    <source>
        <dbReference type="ARBA" id="ARBA00048117"/>
    </source>
</evidence>
<dbReference type="InterPro" id="IPR017861">
    <property type="entry name" value="KAE1/TsaD"/>
</dbReference>
<evidence type="ECO:0000256" key="1">
    <source>
        <dbReference type="ARBA" id="ARBA00022490"/>
    </source>
</evidence>
<keyword evidence="6 8" id="KW-0012">Acyltransferase</keyword>
<keyword evidence="2 8" id="KW-0808">Transferase</keyword>
<comment type="subcellular location">
    <subcellularLocation>
        <location evidence="8">Cytoplasm</location>
    </subcellularLocation>
</comment>
<comment type="similarity">
    <text evidence="8">Belongs to the KAE1 / TsaD family.</text>
</comment>
<evidence type="ECO:0000256" key="2">
    <source>
        <dbReference type="ARBA" id="ARBA00022679"/>
    </source>
</evidence>
<feature type="binding site" evidence="8">
    <location>
        <position position="165"/>
    </location>
    <ligand>
        <name>Fe cation</name>
        <dbReference type="ChEBI" id="CHEBI:24875"/>
    </ligand>
</feature>
<dbReference type="EMBL" id="MHUV01000005">
    <property type="protein sequence ID" value="OHA82657.1"/>
    <property type="molecule type" value="Genomic_DNA"/>
</dbReference>
<evidence type="ECO:0000313" key="10">
    <source>
        <dbReference type="EMBL" id="OHA82657.1"/>
    </source>
</evidence>
<evidence type="ECO:0000256" key="8">
    <source>
        <dbReference type="HAMAP-Rule" id="MF_01445"/>
    </source>
</evidence>
<feature type="binding site" evidence="8">
    <location>
        <begin position="196"/>
        <end position="200"/>
    </location>
    <ligand>
        <name>substrate</name>
    </ligand>
</feature>
<feature type="domain" description="Gcp-like" evidence="9">
    <location>
        <begin position="117"/>
        <end position="374"/>
    </location>
</feature>
<keyword evidence="4 8" id="KW-0479">Metal-binding</keyword>
<dbReference type="STRING" id="1802726.A3B07_01865"/>
<keyword evidence="3 8" id="KW-0819">tRNA processing</keyword>
<evidence type="ECO:0000256" key="3">
    <source>
        <dbReference type="ARBA" id="ARBA00022694"/>
    </source>
</evidence>
<reference evidence="10 11" key="1">
    <citation type="journal article" date="2016" name="Nat. Commun.">
        <title>Thousands of microbial genomes shed light on interconnected biogeochemical processes in an aquifer system.</title>
        <authorList>
            <person name="Anantharaman K."/>
            <person name="Brown C.T."/>
            <person name="Hug L.A."/>
            <person name="Sharon I."/>
            <person name="Castelle C.J."/>
            <person name="Probst A.J."/>
            <person name="Thomas B.C."/>
            <person name="Singh A."/>
            <person name="Wilkins M.J."/>
            <person name="Karaoz U."/>
            <person name="Brodie E.L."/>
            <person name="Williams K.H."/>
            <person name="Hubbard S.S."/>
            <person name="Banfield J.F."/>
        </authorList>
    </citation>
    <scope>NUCLEOTIDE SEQUENCE [LARGE SCALE GENOMIC DNA]</scope>
</reference>
<proteinExistence type="inferred from homology"/>
<evidence type="ECO:0000313" key="11">
    <source>
        <dbReference type="Proteomes" id="UP000178817"/>
    </source>
</evidence>
<feature type="binding site" evidence="8">
    <location>
        <position position="229"/>
    </location>
    <ligand>
        <name>substrate</name>
    </ligand>
</feature>
<comment type="cofactor">
    <cofactor evidence="8">
        <name>Fe(2+)</name>
        <dbReference type="ChEBI" id="CHEBI:29033"/>
    </cofactor>
    <text evidence="8">Binds 1 Fe(2+) ion per subunit.</text>
</comment>
<protein>
    <recommendedName>
        <fullName evidence="8">tRNA N6-adenosine threonylcarbamoyltransferase</fullName>
        <ecNumber evidence="8">2.3.1.234</ecNumber>
    </recommendedName>
    <alternativeName>
        <fullName evidence="8">N6-L-threonylcarbamoyladenine synthase</fullName>
        <shortName evidence="8">t(6)A synthase</shortName>
    </alternativeName>
    <alternativeName>
        <fullName evidence="8">t(6)A37 threonylcarbamoyladenosine biosynthesis protein TsaD</fullName>
    </alternativeName>
    <alternativeName>
        <fullName evidence="8">tRNA threonylcarbamoyladenosine biosynthesis protein TsaD</fullName>
    </alternativeName>
</protein>
<dbReference type="GO" id="GO:0005737">
    <property type="term" value="C:cytoplasm"/>
    <property type="evidence" value="ECO:0007669"/>
    <property type="project" value="UniProtKB-SubCell"/>
</dbReference>
<keyword evidence="1 8" id="KW-0963">Cytoplasm</keyword>
<accession>A0A1G2SC93</accession>
<dbReference type="Proteomes" id="UP000178817">
    <property type="component" value="Unassembled WGS sequence"/>
</dbReference>
<comment type="catalytic activity">
    <reaction evidence="7 8">
        <text>L-threonylcarbamoyladenylate + adenosine(37) in tRNA = N(6)-L-threonylcarbamoyladenosine(37) in tRNA + AMP + H(+)</text>
        <dbReference type="Rhea" id="RHEA:37059"/>
        <dbReference type="Rhea" id="RHEA-COMP:10162"/>
        <dbReference type="Rhea" id="RHEA-COMP:10163"/>
        <dbReference type="ChEBI" id="CHEBI:15378"/>
        <dbReference type="ChEBI" id="CHEBI:73682"/>
        <dbReference type="ChEBI" id="CHEBI:74411"/>
        <dbReference type="ChEBI" id="CHEBI:74418"/>
        <dbReference type="ChEBI" id="CHEBI:456215"/>
        <dbReference type="EC" id="2.3.1.234"/>
    </reaction>
</comment>
<dbReference type="SUPFAM" id="SSF53067">
    <property type="entry name" value="Actin-like ATPase domain"/>
    <property type="match status" value="3"/>
</dbReference>
<dbReference type="InterPro" id="IPR043129">
    <property type="entry name" value="ATPase_NBD"/>
</dbReference>